<protein>
    <recommendedName>
        <fullName evidence="5 13">Malto-oligosyltrehalose trehalohydrolase</fullName>
        <shortName evidence="14">MTHase</shortName>
        <ecNumber evidence="4 13">3.2.1.141</ecNumber>
    </recommendedName>
    <alternativeName>
        <fullName evidence="11 14">4-alpha-D-((1-&gt;4)-alpha-D-glucano)trehalose trehalohydrolase</fullName>
    </alternativeName>
    <alternativeName>
        <fullName evidence="10 14">Maltooligosyl trehalose trehalohydrolase</fullName>
    </alternativeName>
</protein>
<keyword evidence="7 14" id="KW-0378">Hydrolase</keyword>
<evidence type="ECO:0000256" key="13">
    <source>
        <dbReference type="NCBIfam" id="TIGR02402"/>
    </source>
</evidence>
<evidence type="ECO:0000256" key="8">
    <source>
        <dbReference type="ARBA" id="ARBA00023277"/>
    </source>
</evidence>
<dbReference type="RefSeq" id="WP_104264837.1">
    <property type="nucleotide sequence ID" value="NZ_CP028130.1"/>
</dbReference>
<dbReference type="Pfam" id="PF00128">
    <property type="entry name" value="Alpha-amylase"/>
    <property type="match status" value="1"/>
</dbReference>
<accession>A0AAD1ELZ4</accession>
<dbReference type="AlphaFoldDB" id="A0AAD1ELZ4"/>
<dbReference type="CDD" id="cd02853">
    <property type="entry name" value="E_set_MTHase_like_N"/>
    <property type="match status" value="1"/>
</dbReference>
<evidence type="ECO:0000256" key="3">
    <source>
        <dbReference type="ARBA" id="ARBA00008061"/>
    </source>
</evidence>
<dbReference type="InterPro" id="IPR044901">
    <property type="entry name" value="Trehalose_TreZ_E-set_sf"/>
</dbReference>
<dbReference type="Pfam" id="PF11941">
    <property type="entry name" value="DUF3459"/>
    <property type="match status" value="1"/>
</dbReference>
<keyword evidence="6" id="KW-0963">Cytoplasm</keyword>
<keyword evidence="8" id="KW-0119">Carbohydrate metabolism</keyword>
<evidence type="ECO:0000256" key="1">
    <source>
        <dbReference type="ARBA" id="ARBA00004496"/>
    </source>
</evidence>
<reference evidence="19 20" key="1">
    <citation type="submission" date="2018-03" db="EMBL/GenBank/DDBJ databases">
        <title>Bacteriophage NCPPB3778 and a type I-E CRISPR drive the evolution of the US Biological Select Agent, Rathayibacter toxicus.</title>
        <authorList>
            <person name="Davis E.W.II."/>
            <person name="Tabima J.F."/>
            <person name="Weisberg A.J."/>
            <person name="Dantas Lopes L."/>
            <person name="Wiseman M.S."/>
            <person name="Wiseman M.S."/>
            <person name="Pupko T."/>
            <person name="Belcher M.S."/>
            <person name="Sechler A.J."/>
            <person name="Tancos M.A."/>
            <person name="Schroeder B.K."/>
            <person name="Murray T.D."/>
            <person name="Luster D.G."/>
            <person name="Schneider W.L."/>
            <person name="Rogers E."/>
            <person name="Andreote F.D."/>
            <person name="Grunwald N.J."/>
            <person name="Putnam M.L."/>
            <person name="Chang J.H."/>
        </authorList>
    </citation>
    <scope>NUCLEOTIDE SEQUENCE [LARGE SCALE GENOMIC DNA]</scope>
    <source>
        <strain evidence="19 20">NCCPB 2253</strain>
    </source>
</reference>
<dbReference type="Proteomes" id="UP000283946">
    <property type="component" value="Chromosome"/>
</dbReference>
<evidence type="ECO:0000256" key="9">
    <source>
        <dbReference type="ARBA" id="ARBA00023295"/>
    </source>
</evidence>
<evidence type="ECO:0000256" key="12">
    <source>
        <dbReference type="ARBA" id="ARBA00034013"/>
    </source>
</evidence>
<dbReference type="KEGG" id="ria:C7V51_04320"/>
<dbReference type="SUPFAM" id="SSF81296">
    <property type="entry name" value="E set domains"/>
    <property type="match status" value="1"/>
</dbReference>
<dbReference type="SUPFAM" id="SSF51445">
    <property type="entry name" value="(Trans)glycosidases"/>
    <property type="match status" value="1"/>
</dbReference>
<proteinExistence type="inferred from homology"/>
<comment type="similarity">
    <text evidence="3 14">Belongs to the glycosyl hydrolase 13 family.</text>
</comment>
<dbReference type="SMART" id="SM00642">
    <property type="entry name" value="Aamy"/>
    <property type="match status" value="1"/>
</dbReference>
<evidence type="ECO:0000256" key="6">
    <source>
        <dbReference type="ARBA" id="ARBA00022490"/>
    </source>
</evidence>
<feature type="site" description="Transition state stabilizer" evidence="17">
    <location>
        <position position="396"/>
    </location>
</feature>
<dbReference type="GO" id="GO:0005992">
    <property type="term" value="P:trehalose biosynthetic process"/>
    <property type="evidence" value="ECO:0007669"/>
    <property type="project" value="UniProtKB-UniRule"/>
</dbReference>
<dbReference type="Gene3D" id="2.60.40.10">
    <property type="entry name" value="Immunoglobulins"/>
    <property type="match status" value="1"/>
</dbReference>
<feature type="binding site" evidence="16">
    <location>
        <begin position="325"/>
        <end position="329"/>
    </location>
    <ligand>
        <name>substrate</name>
    </ligand>
</feature>
<evidence type="ECO:0000256" key="16">
    <source>
        <dbReference type="PIRSR" id="PIRSR006337-2"/>
    </source>
</evidence>
<evidence type="ECO:0000256" key="5">
    <source>
        <dbReference type="ARBA" id="ARBA00015938"/>
    </source>
</evidence>
<keyword evidence="9 14" id="KW-0326">Glycosidase</keyword>
<sequence>MTRTTSYRYALPWSGAARFDVWAPDASTVELVLGADSSVAMTRFGDEGWWRAPSSAPESGDVDYGYRIDGRGPFPDPRSRRQPKGVHELSRTFDPAAHEWEDQSWTGRELAGAVIYELHVGTFTPEGTLDAAAGKFEHLRSIGVDFVEILPVNAVNGTHNWGYDGVLWYAVHEPYGGPEAYQRFVDAAHRAGLGVVQDVVYNHLGPSGNYLPEFGPYLKNEKANTWGSSINLDGEGSDVVRGYIIDNALMWLRDYHVDALRLDAVHALSDERAVHVLEEMASEVAVLSAHVGRPLTLIAESDLNNPTLITPREAGGYGLDAQWSDDFHHAIHVALTGETTGYYEDFAPLGALRKVLTKGFFHDGTLSTFRGRHHGRPVDIERMPTWRLVVCSQNHDQIGNRAIGDRLTATLDEGRLAIAAALTLLGPFTPMLFMGEEWAASTPWQFFTSHPEKDLGEATAKGRIEEFAKMGWDPEVVPDPQDPETFARSRLNWSEVQEGRHARILAVYRELAALRRRFPELTDPRFGSVHVELDEQAHWLTLSRGRVTIAINVGDSAARVPLPEVAESLLGVGEYAVEPGALEVALGASSLLVTLGAPA</sequence>
<dbReference type="InterPro" id="IPR022567">
    <property type="entry name" value="DUF3459"/>
</dbReference>
<feature type="active site" description="Nucleophile" evidence="15">
    <location>
        <position position="263"/>
    </location>
</feature>
<evidence type="ECO:0000256" key="17">
    <source>
        <dbReference type="PIRSR" id="PIRSR006337-3"/>
    </source>
</evidence>
<name>A0AAD1ELZ4_9MICO</name>
<dbReference type="EC" id="3.2.1.141" evidence="4 13"/>
<dbReference type="CDD" id="cd11325">
    <property type="entry name" value="AmyAc_GTHase"/>
    <property type="match status" value="1"/>
</dbReference>
<comment type="subcellular location">
    <subcellularLocation>
        <location evidence="1 15">Cytoplasm</location>
    </subcellularLocation>
</comment>
<evidence type="ECO:0000313" key="19">
    <source>
        <dbReference type="EMBL" id="AZZ55200.1"/>
    </source>
</evidence>
<evidence type="ECO:0000256" key="2">
    <source>
        <dbReference type="ARBA" id="ARBA00005199"/>
    </source>
</evidence>
<evidence type="ECO:0000256" key="10">
    <source>
        <dbReference type="ARBA" id="ARBA00032057"/>
    </source>
</evidence>
<feature type="binding site" evidence="16">
    <location>
        <begin position="261"/>
        <end position="266"/>
    </location>
    <ligand>
        <name>substrate</name>
    </ligand>
</feature>
<dbReference type="GO" id="GO:0005737">
    <property type="term" value="C:cytoplasm"/>
    <property type="evidence" value="ECO:0007669"/>
    <property type="project" value="UniProtKB-SubCell"/>
</dbReference>
<dbReference type="Gene3D" id="3.20.20.80">
    <property type="entry name" value="Glycosidases"/>
    <property type="match status" value="1"/>
</dbReference>
<organism evidence="19 20">
    <name type="scientific">Rathayibacter iranicus</name>
    <dbReference type="NCBI Taxonomy" id="59737"/>
    <lineage>
        <taxon>Bacteria</taxon>
        <taxon>Bacillati</taxon>
        <taxon>Actinomycetota</taxon>
        <taxon>Actinomycetes</taxon>
        <taxon>Micrococcales</taxon>
        <taxon>Microbacteriaceae</taxon>
        <taxon>Rathayibacter</taxon>
    </lineage>
</organism>
<evidence type="ECO:0000256" key="11">
    <source>
        <dbReference type="ARBA" id="ARBA00033284"/>
    </source>
</evidence>
<evidence type="ECO:0000256" key="7">
    <source>
        <dbReference type="ARBA" id="ARBA00022801"/>
    </source>
</evidence>
<dbReference type="PANTHER" id="PTHR43651:SF11">
    <property type="entry name" value="MALTO-OLIGOSYLTREHALOSE TREHALOHYDROLASE"/>
    <property type="match status" value="1"/>
</dbReference>
<evidence type="ECO:0000259" key="18">
    <source>
        <dbReference type="SMART" id="SM00642"/>
    </source>
</evidence>
<gene>
    <name evidence="19" type="primary">treZ</name>
    <name evidence="19" type="ORF">C7V51_04320</name>
</gene>
<feature type="domain" description="Glycosyl hydrolase family 13 catalytic" evidence="18">
    <location>
        <begin position="117"/>
        <end position="463"/>
    </location>
</feature>
<dbReference type="NCBIfam" id="TIGR02402">
    <property type="entry name" value="trehalose_TreZ"/>
    <property type="match status" value="1"/>
</dbReference>
<dbReference type="PANTHER" id="PTHR43651">
    <property type="entry name" value="1,4-ALPHA-GLUCAN-BRANCHING ENZYME"/>
    <property type="match status" value="1"/>
</dbReference>
<dbReference type="InterPro" id="IPR012768">
    <property type="entry name" value="Trehalose_TreZ"/>
</dbReference>
<comment type="catalytic activity">
    <reaction evidence="12 14">
        <text>hydrolysis of (1-&gt;4)-alpha-D-glucosidic linkage in 4-alpha-D-[(1-&gt;4)-alpha-D-glucanosyl]n trehalose to yield trehalose and (1-&gt;4)-alpha-D-glucan.</text>
        <dbReference type="EC" id="3.2.1.141"/>
    </reaction>
</comment>
<dbReference type="GO" id="GO:0033942">
    <property type="term" value="F:4-alpha-D-(1-&gt;4)-alpha-D-glucanotrehalose trehalohydrolase activity"/>
    <property type="evidence" value="ECO:0007669"/>
    <property type="project" value="UniProtKB-EC"/>
</dbReference>
<dbReference type="Gene3D" id="1.10.10.760">
    <property type="entry name" value="E-set domains of sugar-utilizing enzymes"/>
    <property type="match status" value="1"/>
</dbReference>
<dbReference type="InterPro" id="IPR006047">
    <property type="entry name" value="GH13_cat_dom"/>
</dbReference>
<dbReference type="PIRSF" id="PIRSF006337">
    <property type="entry name" value="Trehalose_TreZ"/>
    <property type="match status" value="1"/>
</dbReference>
<evidence type="ECO:0000313" key="20">
    <source>
        <dbReference type="Proteomes" id="UP000283946"/>
    </source>
</evidence>
<feature type="binding site" evidence="16">
    <location>
        <begin position="395"/>
        <end position="400"/>
    </location>
    <ligand>
        <name>substrate</name>
    </ligand>
</feature>
<evidence type="ECO:0000256" key="15">
    <source>
        <dbReference type="PIRSR" id="PIRSR006337-1"/>
    </source>
</evidence>
<dbReference type="InterPro" id="IPR013783">
    <property type="entry name" value="Ig-like_fold"/>
</dbReference>
<comment type="pathway">
    <text evidence="2 14">Glycan biosynthesis; trehalose biosynthesis.</text>
</comment>
<dbReference type="InterPro" id="IPR014756">
    <property type="entry name" value="Ig_E-set"/>
</dbReference>
<evidence type="ECO:0000256" key="4">
    <source>
        <dbReference type="ARBA" id="ARBA00012268"/>
    </source>
</evidence>
<evidence type="ECO:0000256" key="14">
    <source>
        <dbReference type="PIRNR" id="PIRNR006337"/>
    </source>
</evidence>
<dbReference type="InterPro" id="IPR017853">
    <property type="entry name" value="GH"/>
</dbReference>
<feature type="active site" description="Proton donor" evidence="15">
    <location>
        <position position="300"/>
    </location>
</feature>
<dbReference type="EMBL" id="CP028130">
    <property type="protein sequence ID" value="AZZ55200.1"/>
    <property type="molecule type" value="Genomic_DNA"/>
</dbReference>